<dbReference type="SUPFAM" id="SSF52096">
    <property type="entry name" value="ClpP/crotonase"/>
    <property type="match status" value="1"/>
</dbReference>
<dbReference type="Pfam" id="PF00378">
    <property type="entry name" value="ECH_1"/>
    <property type="match status" value="1"/>
</dbReference>
<dbReference type="PANTHER" id="PTHR42964">
    <property type="entry name" value="ENOYL-COA HYDRATASE"/>
    <property type="match status" value="1"/>
</dbReference>
<evidence type="ECO:0008006" key="4">
    <source>
        <dbReference type="Google" id="ProtNLM"/>
    </source>
</evidence>
<dbReference type="CDD" id="cd06558">
    <property type="entry name" value="crotonase-like"/>
    <property type="match status" value="1"/>
</dbReference>
<gene>
    <name evidence="2" type="ORF">AN963_08560</name>
</gene>
<name>A0ABR5NEE1_BRECH</name>
<reference evidence="2 3" key="1">
    <citation type="submission" date="2015-09" db="EMBL/GenBank/DDBJ databases">
        <title>Genome sequencing project for genomic taxonomy and phylogenomics of Bacillus-like bacteria.</title>
        <authorList>
            <person name="Liu B."/>
            <person name="Wang J."/>
            <person name="Zhu Y."/>
            <person name="Liu G."/>
            <person name="Chen Q."/>
            <person name="Chen Z."/>
            <person name="Lan J."/>
            <person name="Che J."/>
            <person name="Ge C."/>
            <person name="Shi H."/>
            <person name="Pan Z."/>
            <person name="Liu X."/>
        </authorList>
    </citation>
    <scope>NUCLEOTIDE SEQUENCE [LARGE SCALE GENOMIC DNA]</scope>
    <source>
        <strain evidence="2 3">DSM 8552</strain>
    </source>
</reference>
<dbReference type="InterPro" id="IPR014748">
    <property type="entry name" value="Enoyl-CoA_hydra_C"/>
</dbReference>
<comment type="similarity">
    <text evidence="1">Belongs to the enoyl-CoA hydratase/isomerase family.</text>
</comment>
<dbReference type="Gene3D" id="3.90.226.10">
    <property type="entry name" value="2-enoyl-CoA Hydratase, Chain A, domain 1"/>
    <property type="match status" value="1"/>
</dbReference>
<dbReference type="RefSeq" id="WP_055744068.1">
    <property type="nucleotide sequence ID" value="NZ_LJJB01000007.1"/>
</dbReference>
<dbReference type="InterPro" id="IPR001753">
    <property type="entry name" value="Enoyl-CoA_hydra/iso"/>
</dbReference>
<dbReference type="InterPro" id="IPR029045">
    <property type="entry name" value="ClpP/crotonase-like_dom_sf"/>
</dbReference>
<evidence type="ECO:0000313" key="2">
    <source>
        <dbReference type="EMBL" id="KQL49751.1"/>
    </source>
</evidence>
<accession>A0ABR5NEE1</accession>
<dbReference type="Gene3D" id="1.10.12.10">
    <property type="entry name" value="Lyase 2-enoyl-coa Hydratase, Chain A, domain 2"/>
    <property type="match status" value="1"/>
</dbReference>
<sequence>MSKEQTICYRLEDHVAILSLNQPDRRNPLSYEMCWSLIEHVNKAAADDDVHVILLTGEGKTFCAGGDIKEFASYQQKRASEVHEEGEATTELFKTLSSLRKPLIGAINGHALGGGLGMVAVCHYTIASSQAKFGTTEIKLGLFPLIILPAVMDAIGTKKTLEISFTGEVFSAEKALRIGLVNQVVEPDSVVPESVRFAKELAQASPLALKIGLDCYVKTRDMEWNKKLDYANTLRVISFLSDDLKEGASAFLEKREPKWLGR</sequence>
<evidence type="ECO:0000256" key="1">
    <source>
        <dbReference type="ARBA" id="ARBA00005254"/>
    </source>
</evidence>
<protein>
    <recommendedName>
        <fullName evidence="4">Enoyl-CoA hydratase</fullName>
    </recommendedName>
</protein>
<proteinExistence type="inferred from homology"/>
<dbReference type="InterPro" id="IPR051683">
    <property type="entry name" value="Enoyl-CoA_Hydratase/Isomerase"/>
</dbReference>
<organism evidence="2 3">
    <name type="scientific">Brevibacillus choshinensis</name>
    <dbReference type="NCBI Taxonomy" id="54911"/>
    <lineage>
        <taxon>Bacteria</taxon>
        <taxon>Bacillati</taxon>
        <taxon>Bacillota</taxon>
        <taxon>Bacilli</taxon>
        <taxon>Bacillales</taxon>
        <taxon>Paenibacillaceae</taxon>
        <taxon>Brevibacillus</taxon>
    </lineage>
</organism>
<evidence type="ECO:0000313" key="3">
    <source>
        <dbReference type="Proteomes" id="UP000051063"/>
    </source>
</evidence>
<comment type="caution">
    <text evidence="2">The sequence shown here is derived from an EMBL/GenBank/DDBJ whole genome shotgun (WGS) entry which is preliminary data.</text>
</comment>
<dbReference type="Proteomes" id="UP000051063">
    <property type="component" value="Unassembled WGS sequence"/>
</dbReference>
<keyword evidence="3" id="KW-1185">Reference proteome</keyword>
<dbReference type="PANTHER" id="PTHR42964:SF1">
    <property type="entry name" value="POLYKETIDE BIOSYNTHESIS ENOYL-COA HYDRATASE PKSH-RELATED"/>
    <property type="match status" value="1"/>
</dbReference>
<dbReference type="EMBL" id="LJJB01000007">
    <property type="protein sequence ID" value="KQL49751.1"/>
    <property type="molecule type" value="Genomic_DNA"/>
</dbReference>